<dbReference type="RefSeq" id="WP_380188629.1">
    <property type="nucleotide sequence ID" value="NZ_JBHTBQ010000033.1"/>
</dbReference>
<reference evidence="3" key="1">
    <citation type="journal article" date="2019" name="Int. J. Syst. Evol. Microbiol.">
        <title>The Global Catalogue of Microorganisms (GCM) 10K type strain sequencing project: providing services to taxonomists for standard genome sequencing and annotation.</title>
        <authorList>
            <consortium name="The Broad Institute Genomics Platform"/>
            <consortium name="The Broad Institute Genome Sequencing Center for Infectious Disease"/>
            <person name="Wu L."/>
            <person name="Ma J."/>
        </authorList>
    </citation>
    <scope>NUCLEOTIDE SEQUENCE [LARGE SCALE GENOMIC DNA]</scope>
    <source>
        <strain evidence="3">CCUG 62945</strain>
    </source>
</reference>
<feature type="transmembrane region" description="Helical" evidence="1">
    <location>
        <begin position="50"/>
        <end position="70"/>
    </location>
</feature>
<evidence type="ECO:0000313" key="3">
    <source>
        <dbReference type="Proteomes" id="UP001596473"/>
    </source>
</evidence>
<dbReference type="PANTHER" id="PTHR34368">
    <property type="entry name" value="OS01G0962200 PROTEIN"/>
    <property type="match status" value="1"/>
</dbReference>
<keyword evidence="1" id="KW-1133">Transmembrane helix</keyword>
<dbReference type="PANTHER" id="PTHR34368:SF1">
    <property type="entry name" value="OS01G0962200 PROTEIN"/>
    <property type="match status" value="1"/>
</dbReference>
<protein>
    <recommendedName>
        <fullName evidence="4">Alkaline phytoceramidase</fullName>
    </recommendedName>
</protein>
<feature type="transmembrane region" description="Helical" evidence="1">
    <location>
        <begin position="12"/>
        <end position="30"/>
    </location>
</feature>
<evidence type="ECO:0000256" key="1">
    <source>
        <dbReference type="SAM" id="Phobius"/>
    </source>
</evidence>
<evidence type="ECO:0000313" key="2">
    <source>
        <dbReference type="EMBL" id="MFC7421052.1"/>
    </source>
</evidence>
<name>A0ABW2QZE3_9NEIS</name>
<sequence>MTASTNTPWSRLFPACWLILTLSLLMLWHGPITQHAHYHDFADQRAGFGVPNLLDVFSNAGFALIGLWGLRLCWHQTSISRAGWVLGFFSLILTALGSAWYHLAPDDTRLIWDRLPIALACAGFLAALASQLHGQLNSRWFALPLALWAVFSVGYWVFTQDLRPYLLLQALPLILLPLWQWQISGKCRAFWLMLFASLCYILAKITELQDQALFHALHQIISGHTLKHLFASVACLFILLSRKYEIAQTTAHASDSPRS</sequence>
<dbReference type="EMBL" id="JBHTBQ010000033">
    <property type="protein sequence ID" value="MFC7421052.1"/>
    <property type="molecule type" value="Genomic_DNA"/>
</dbReference>
<keyword evidence="3" id="KW-1185">Reference proteome</keyword>
<proteinExistence type="predicted"/>
<feature type="transmembrane region" description="Helical" evidence="1">
    <location>
        <begin position="82"/>
        <end position="103"/>
    </location>
</feature>
<feature type="transmembrane region" description="Helical" evidence="1">
    <location>
        <begin position="140"/>
        <end position="158"/>
    </location>
</feature>
<organism evidence="2 3">
    <name type="scientific">Iodobacter arcticus</name>
    <dbReference type="NCBI Taxonomy" id="590593"/>
    <lineage>
        <taxon>Bacteria</taxon>
        <taxon>Pseudomonadati</taxon>
        <taxon>Pseudomonadota</taxon>
        <taxon>Betaproteobacteria</taxon>
        <taxon>Neisseriales</taxon>
        <taxon>Chitinibacteraceae</taxon>
        <taxon>Iodobacter</taxon>
    </lineage>
</organism>
<feature type="transmembrane region" description="Helical" evidence="1">
    <location>
        <begin position="164"/>
        <end position="181"/>
    </location>
</feature>
<feature type="transmembrane region" description="Helical" evidence="1">
    <location>
        <begin position="217"/>
        <end position="240"/>
    </location>
</feature>
<comment type="caution">
    <text evidence="2">The sequence shown here is derived from an EMBL/GenBank/DDBJ whole genome shotgun (WGS) entry which is preliminary data.</text>
</comment>
<evidence type="ECO:0008006" key="4">
    <source>
        <dbReference type="Google" id="ProtNLM"/>
    </source>
</evidence>
<keyword evidence="1" id="KW-0472">Membrane</keyword>
<keyword evidence="1" id="KW-0812">Transmembrane</keyword>
<feature type="transmembrane region" description="Helical" evidence="1">
    <location>
        <begin position="115"/>
        <end position="133"/>
    </location>
</feature>
<gene>
    <name evidence="2" type="ORF">ACFQNF_14400</name>
</gene>
<accession>A0ABW2QZE3</accession>
<dbReference type="Proteomes" id="UP001596473">
    <property type="component" value="Unassembled WGS sequence"/>
</dbReference>
<feature type="transmembrane region" description="Helical" evidence="1">
    <location>
        <begin position="188"/>
        <end position="205"/>
    </location>
</feature>